<dbReference type="Proteomes" id="UP000789405">
    <property type="component" value="Unassembled WGS sequence"/>
</dbReference>
<dbReference type="PROSITE" id="PS50132">
    <property type="entry name" value="RGS"/>
    <property type="match status" value="1"/>
</dbReference>
<dbReference type="PANTHER" id="PTHR10845">
    <property type="entry name" value="REGULATOR OF G PROTEIN SIGNALING"/>
    <property type="match status" value="1"/>
</dbReference>
<sequence>MIPITKPSLVDVLNNETQYPYSLDDFATFLDQTYCLENLEFWLAVRQYKYYSYNYFNNSTSPDLLTPNSSSLSLPSDIYYDDTALRGDSPAHAEFLKQKLHEILNTFVLPNSQKEINIESSVREDLLTNVYSYGNYDPSILDVVSNQIFELMQGSSFAQFLVEAGNIELKYYPSSESESCQEDYSEPSSPGDQLFNKGVFRIKNNRGKQNKFGGLKLKEKYRKLINSKSSSSS</sequence>
<dbReference type="EMBL" id="CAJVPY010002035">
    <property type="protein sequence ID" value="CAG8546343.1"/>
    <property type="molecule type" value="Genomic_DNA"/>
</dbReference>
<feature type="domain" description="RGS" evidence="1">
    <location>
        <begin position="26"/>
        <end position="161"/>
    </location>
</feature>
<dbReference type="CDD" id="cd07440">
    <property type="entry name" value="RGS"/>
    <property type="match status" value="1"/>
</dbReference>
<name>A0A9N9FP05_9GLOM</name>
<proteinExistence type="predicted"/>
<dbReference type="AlphaFoldDB" id="A0A9N9FP05"/>
<organism evidence="2 3">
    <name type="scientific">Dentiscutata erythropus</name>
    <dbReference type="NCBI Taxonomy" id="1348616"/>
    <lineage>
        <taxon>Eukaryota</taxon>
        <taxon>Fungi</taxon>
        <taxon>Fungi incertae sedis</taxon>
        <taxon>Mucoromycota</taxon>
        <taxon>Glomeromycotina</taxon>
        <taxon>Glomeromycetes</taxon>
        <taxon>Diversisporales</taxon>
        <taxon>Gigasporaceae</taxon>
        <taxon>Dentiscutata</taxon>
    </lineage>
</organism>
<comment type="caution">
    <text evidence="2">The sequence shown here is derived from an EMBL/GenBank/DDBJ whole genome shotgun (WGS) entry which is preliminary data.</text>
</comment>
<dbReference type="InterPro" id="IPR036305">
    <property type="entry name" value="RGS_sf"/>
</dbReference>
<dbReference type="Gene3D" id="1.10.167.10">
    <property type="entry name" value="Regulator of G-protein Signalling 4, domain 2"/>
    <property type="match status" value="1"/>
</dbReference>
<reference evidence="2" key="1">
    <citation type="submission" date="2021-06" db="EMBL/GenBank/DDBJ databases">
        <authorList>
            <person name="Kallberg Y."/>
            <person name="Tangrot J."/>
            <person name="Rosling A."/>
        </authorList>
    </citation>
    <scope>NUCLEOTIDE SEQUENCE</scope>
    <source>
        <strain evidence="2">MA453B</strain>
    </source>
</reference>
<evidence type="ECO:0000313" key="2">
    <source>
        <dbReference type="EMBL" id="CAG8546343.1"/>
    </source>
</evidence>
<dbReference type="Pfam" id="PF00615">
    <property type="entry name" value="RGS"/>
    <property type="match status" value="1"/>
</dbReference>
<accession>A0A9N9FP05</accession>
<protein>
    <submittedName>
        <fullName evidence="2">2175_t:CDS:1</fullName>
    </submittedName>
</protein>
<dbReference type="InterPro" id="IPR044926">
    <property type="entry name" value="RGS_subdomain_2"/>
</dbReference>
<dbReference type="SUPFAM" id="SSF48097">
    <property type="entry name" value="Regulator of G-protein signaling, RGS"/>
    <property type="match status" value="1"/>
</dbReference>
<dbReference type="SMART" id="SM00315">
    <property type="entry name" value="RGS"/>
    <property type="match status" value="1"/>
</dbReference>
<evidence type="ECO:0000259" key="1">
    <source>
        <dbReference type="PROSITE" id="PS50132"/>
    </source>
</evidence>
<dbReference type="PANTHER" id="PTHR10845:SF267">
    <property type="entry name" value="REGULATOR OF G PROTEIN SIGNALING DOMAIN PROTEIN (AFU_ORTHOLOGUE AFUA_6G06860)"/>
    <property type="match status" value="1"/>
</dbReference>
<dbReference type="OrthoDB" id="10266999at2759"/>
<keyword evidence="3" id="KW-1185">Reference proteome</keyword>
<dbReference type="InterPro" id="IPR016137">
    <property type="entry name" value="RGS"/>
</dbReference>
<evidence type="ECO:0000313" key="3">
    <source>
        <dbReference type="Proteomes" id="UP000789405"/>
    </source>
</evidence>
<gene>
    <name evidence="2" type="ORF">DERYTH_LOCUS5052</name>
</gene>